<dbReference type="InterPro" id="IPR004087">
    <property type="entry name" value="KH_dom"/>
</dbReference>
<gene>
    <name evidence="5" type="ORF">AKAME5_001858400</name>
</gene>
<protein>
    <submittedName>
        <fullName evidence="5">Poly(RC)-binding protein 2-like protein</fullName>
    </submittedName>
</protein>
<accession>A0AAD3N6Y5</accession>
<dbReference type="Pfam" id="PF00013">
    <property type="entry name" value="KH_1"/>
    <property type="match status" value="1"/>
</dbReference>
<feature type="non-terminal residue" evidence="5">
    <location>
        <position position="153"/>
    </location>
</feature>
<evidence type="ECO:0000313" key="6">
    <source>
        <dbReference type="Proteomes" id="UP001279410"/>
    </source>
</evidence>
<evidence type="ECO:0000313" key="5">
    <source>
        <dbReference type="EMBL" id="GLD67226.1"/>
    </source>
</evidence>
<dbReference type="InterPro" id="IPR036612">
    <property type="entry name" value="KH_dom_type_1_sf"/>
</dbReference>
<keyword evidence="6" id="KW-1185">Reference proteome</keyword>
<reference evidence="5" key="1">
    <citation type="submission" date="2022-08" db="EMBL/GenBank/DDBJ databases">
        <title>Genome sequencing of akame (Lates japonicus).</title>
        <authorList>
            <person name="Hashiguchi Y."/>
            <person name="Takahashi H."/>
        </authorList>
    </citation>
    <scope>NUCLEOTIDE SEQUENCE</scope>
    <source>
        <strain evidence="5">Kochi</strain>
    </source>
</reference>
<comment type="caution">
    <text evidence="5">The sequence shown here is derived from an EMBL/GenBank/DDBJ whole genome shotgun (WGS) entry which is preliminary data.</text>
</comment>
<dbReference type="PROSITE" id="PS51257">
    <property type="entry name" value="PROKAR_LIPOPROTEIN"/>
    <property type="match status" value="1"/>
</dbReference>
<sequence>MRLPAAESTHHTSTHHTTTTSSTSTTMSCEREFGDGAMGVTLTLRLLMHGKEVGSIIGKKGETVKRIREESSARINISEGSCPERIITITGPTDCVFRAFTMITFKLEEDLAALVANGTVTSKPPVTLRLVIGGRPVRLPHPGKAGPRSGDQR</sequence>
<organism evidence="5 6">
    <name type="scientific">Lates japonicus</name>
    <name type="common">Japanese lates</name>
    <dbReference type="NCBI Taxonomy" id="270547"/>
    <lineage>
        <taxon>Eukaryota</taxon>
        <taxon>Metazoa</taxon>
        <taxon>Chordata</taxon>
        <taxon>Craniata</taxon>
        <taxon>Vertebrata</taxon>
        <taxon>Euteleostomi</taxon>
        <taxon>Actinopterygii</taxon>
        <taxon>Neopterygii</taxon>
        <taxon>Teleostei</taxon>
        <taxon>Neoteleostei</taxon>
        <taxon>Acanthomorphata</taxon>
        <taxon>Carangaria</taxon>
        <taxon>Carangaria incertae sedis</taxon>
        <taxon>Centropomidae</taxon>
        <taxon>Lates</taxon>
    </lineage>
</organism>
<dbReference type="SMART" id="SM00322">
    <property type="entry name" value="KH"/>
    <property type="match status" value="1"/>
</dbReference>
<evidence type="ECO:0000256" key="3">
    <source>
        <dbReference type="SAM" id="MobiDB-lite"/>
    </source>
</evidence>
<dbReference type="SUPFAM" id="SSF54791">
    <property type="entry name" value="Eukaryotic type KH-domain (KH-domain type I)"/>
    <property type="match status" value="1"/>
</dbReference>
<dbReference type="AlphaFoldDB" id="A0AAD3N6Y5"/>
<dbReference type="GO" id="GO:0003723">
    <property type="term" value="F:RNA binding"/>
    <property type="evidence" value="ECO:0007669"/>
    <property type="project" value="UniProtKB-UniRule"/>
</dbReference>
<dbReference type="Gene3D" id="3.30.1370.10">
    <property type="entry name" value="K Homology domain, type 1"/>
    <property type="match status" value="1"/>
</dbReference>
<dbReference type="EMBL" id="BRZM01000107">
    <property type="protein sequence ID" value="GLD67226.1"/>
    <property type="molecule type" value="Genomic_DNA"/>
</dbReference>
<feature type="region of interest" description="Disordered" evidence="3">
    <location>
        <begin position="1"/>
        <end position="29"/>
    </location>
</feature>
<name>A0AAD3N6Y5_LATJO</name>
<proteinExistence type="predicted"/>
<evidence type="ECO:0000256" key="1">
    <source>
        <dbReference type="ARBA" id="ARBA00022737"/>
    </source>
</evidence>
<feature type="compositionally biased region" description="Low complexity" evidence="3">
    <location>
        <begin position="15"/>
        <end position="26"/>
    </location>
</feature>
<dbReference type="PROSITE" id="PS50084">
    <property type="entry name" value="KH_TYPE_1"/>
    <property type="match status" value="1"/>
</dbReference>
<evidence type="ECO:0000256" key="2">
    <source>
        <dbReference type="PROSITE-ProRule" id="PRU00117"/>
    </source>
</evidence>
<dbReference type="Proteomes" id="UP001279410">
    <property type="component" value="Unassembled WGS sequence"/>
</dbReference>
<keyword evidence="2" id="KW-0694">RNA-binding</keyword>
<evidence type="ECO:0000259" key="4">
    <source>
        <dbReference type="SMART" id="SM00322"/>
    </source>
</evidence>
<keyword evidence="1" id="KW-0677">Repeat</keyword>
<feature type="domain" description="K Homology" evidence="4">
    <location>
        <begin position="40"/>
        <end position="108"/>
    </location>
</feature>
<dbReference type="InterPro" id="IPR004088">
    <property type="entry name" value="KH_dom_type_1"/>
</dbReference>
<dbReference type="FunFam" id="3.30.1370.10:FF:000003">
    <property type="entry name" value="poly(RC)-binding protein 2 isoform X1"/>
    <property type="match status" value="1"/>
</dbReference>
<dbReference type="PANTHER" id="PTHR10288">
    <property type="entry name" value="KH DOMAIN CONTAINING RNA BINDING PROTEIN"/>
    <property type="match status" value="1"/>
</dbReference>